<evidence type="ECO:0000256" key="2">
    <source>
        <dbReference type="ARBA" id="ARBA00004673"/>
    </source>
</evidence>
<keyword evidence="7" id="KW-1133">Transmembrane helix</keyword>
<evidence type="ECO:0000256" key="8">
    <source>
        <dbReference type="ARBA" id="ARBA00023128"/>
    </source>
</evidence>
<evidence type="ECO:0000256" key="11">
    <source>
        <dbReference type="ARBA" id="ARBA00041642"/>
    </source>
</evidence>
<keyword evidence="8" id="KW-0496">Mitochondrion</keyword>
<dbReference type="Proteomes" id="UP000694554">
    <property type="component" value="Chromosome 13"/>
</dbReference>
<keyword evidence="9" id="KW-0472">Membrane</keyword>
<dbReference type="Ensembl" id="ENSPSNT00000007493.1">
    <property type="protein sequence ID" value="ENSPSNP00000006578.1"/>
    <property type="gene ID" value="ENSPSNG00000004906.1"/>
</dbReference>
<comment type="similarity">
    <text evidence="3">Belongs to the cytochrome c oxidase VIIb family.</text>
</comment>
<dbReference type="InterPro" id="IPR023272">
    <property type="entry name" value="Cyt_c_oxidase_suVIIB_dom_sf"/>
</dbReference>
<evidence type="ECO:0000256" key="10">
    <source>
        <dbReference type="ARBA" id="ARBA00040623"/>
    </source>
</evidence>
<keyword evidence="6" id="KW-0809">Transit peptide</keyword>
<organism evidence="12 13">
    <name type="scientific">Phocoena sinus</name>
    <name type="common">Vaquita</name>
    <dbReference type="NCBI Taxonomy" id="42100"/>
    <lineage>
        <taxon>Eukaryota</taxon>
        <taxon>Metazoa</taxon>
        <taxon>Chordata</taxon>
        <taxon>Craniata</taxon>
        <taxon>Vertebrata</taxon>
        <taxon>Euteleostomi</taxon>
        <taxon>Mammalia</taxon>
        <taxon>Eutheria</taxon>
        <taxon>Laurasiatheria</taxon>
        <taxon>Artiodactyla</taxon>
        <taxon>Whippomorpha</taxon>
        <taxon>Cetacea</taxon>
        <taxon>Odontoceti</taxon>
        <taxon>Phocoenidae</taxon>
        <taxon>Phocoena</taxon>
    </lineage>
</organism>
<evidence type="ECO:0000256" key="6">
    <source>
        <dbReference type="ARBA" id="ARBA00022946"/>
    </source>
</evidence>
<keyword evidence="5" id="KW-0999">Mitochondrion inner membrane</keyword>
<reference evidence="12" key="3">
    <citation type="submission" date="2025-09" db="UniProtKB">
        <authorList>
            <consortium name="Ensembl"/>
        </authorList>
    </citation>
    <scope>IDENTIFICATION</scope>
</reference>
<dbReference type="InterPro" id="IPR008433">
    <property type="entry name" value="Cyt_c_oxidase_suVIIB"/>
</dbReference>
<dbReference type="AlphaFoldDB" id="A0A8C9DYR4"/>
<protein>
    <recommendedName>
        <fullName evidence="10">Cytochrome c oxidase subunit 7B, mitochondrial</fullName>
    </recommendedName>
    <alternativeName>
        <fullName evidence="11">Cytochrome c oxidase polypeptide VIIb</fullName>
    </alternativeName>
</protein>
<comment type="pathway">
    <text evidence="2">Energy metabolism; oxidative phosphorylation.</text>
</comment>
<dbReference type="UniPathway" id="UPA00705"/>
<evidence type="ECO:0000313" key="13">
    <source>
        <dbReference type="Proteomes" id="UP000694554"/>
    </source>
</evidence>
<evidence type="ECO:0000256" key="7">
    <source>
        <dbReference type="ARBA" id="ARBA00022989"/>
    </source>
</evidence>
<evidence type="ECO:0000256" key="3">
    <source>
        <dbReference type="ARBA" id="ARBA00007351"/>
    </source>
</evidence>
<accession>A0A8C9DYR4</accession>
<comment type="subcellular location">
    <subcellularLocation>
        <location evidence="1">Mitochondrion inner membrane</location>
        <topology evidence="1">Single-pass membrane protein</topology>
    </subcellularLocation>
</comment>
<evidence type="ECO:0000256" key="4">
    <source>
        <dbReference type="ARBA" id="ARBA00022692"/>
    </source>
</evidence>
<dbReference type="GO" id="GO:0005743">
    <property type="term" value="C:mitochondrial inner membrane"/>
    <property type="evidence" value="ECO:0007669"/>
    <property type="project" value="UniProtKB-SubCell"/>
</dbReference>
<evidence type="ECO:0000256" key="9">
    <source>
        <dbReference type="ARBA" id="ARBA00023136"/>
    </source>
</evidence>
<sequence>MARQSHRKQTPDFHDKYGNAVSANGATFCVAGWAYTATQIGLEWNLSPVGRAAPKGWRDQ</sequence>
<dbReference type="SUPFAM" id="SSF81423">
    <property type="entry name" value="Mitochondrial cytochrome c oxidase subunit VIIb"/>
    <property type="match status" value="1"/>
</dbReference>
<keyword evidence="13" id="KW-1185">Reference proteome</keyword>
<evidence type="ECO:0000256" key="5">
    <source>
        <dbReference type="ARBA" id="ARBA00022792"/>
    </source>
</evidence>
<proteinExistence type="inferred from homology"/>
<name>A0A8C9DYR4_PHOSS</name>
<dbReference type="FunFam" id="4.10.51.10:FF:000001">
    <property type="entry name" value="Cytochrome c oxidase subunit 7B, mitochondrial"/>
    <property type="match status" value="1"/>
</dbReference>
<dbReference type="GO" id="GO:0045277">
    <property type="term" value="C:respiratory chain complex IV"/>
    <property type="evidence" value="ECO:0007669"/>
    <property type="project" value="TreeGrafter"/>
</dbReference>
<dbReference type="PANTHER" id="PTHR16716">
    <property type="entry name" value="CYTOCHROME C OXIDASE SUBUNIT 7B, MITOCHONDRIAL"/>
    <property type="match status" value="1"/>
</dbReference>
<dbReference type="GO" id="GO:0006123">
    <property type="term" value="P:mitochondrial electron transport, cytochrome c to oxygen"/>
    <property type="evidence" value="ECO:0007669"/>
    <property type="project" value="InterPro"/>
</dbReference>
<evidence type="ECO:0000313" key="12">
    <source>
        <dbReference type="Ensembl" id="ENSPSNP00000006578.1"/>
    </source>
</evidence>
<dbReference type="GeneTree" id="ENSGT00390000012178"/>
<reference evidence="12" key="1">
    <citation type="submission" date="2019-08" db="EMBL/GenBank/DDBJ databases">
        <title>Phocoena sinus (Vaquita) genome, mPhoSin1, primary haplotype.</title>
        <authorList>
            <person name="Morin P."/>
            <person name="Mountcastle J."/>
            <person name="Fungtammasan C."/>
            <person name="Rhie A."/>
            <person name="Rojas-Bracho L."/>
            <person name="Smith C.R."/>
            <person name="Taylor B.L."/>
            <person name="Gulland F.M.D."/>
            <person name="Musser W."/>
            <person name="Houck M."/>
            <person name="Haase B."/>
            <person name="Paez S."/>
            <person name="Howe K."/>
            <person name="Torrance J."/>
            <person name="Formenti G."/>
            <person name="Phillippy A."/>
            <person name="Ryder O."/>
            <person name="Jarvis E.D."/>
            <person name="Fedrigo O."/>
        </authorList>
    </citation>
    <scope>NUCLEOTIDE SEQUENCE [LARGE SCALE GENOMIC DNA]</scope>
</reference>
<dbReference type="Pfam" id="PF05392">
    <property type="entry name" value="COX7B"/>
    <property type="match status" value="1"/>
</dbReference>
<evidence type="ECO:0000256" key="1">
    <source>
        <dbReference type="ARBA" id="ARBA00004434"/>
    </source>
</evidence>
<keyword evidence="4" id="KW-0812">Transmembrane</keyword>
<reference evidence="12" key="2">
    <citation type="submission" date="2025-08" db="UniProtKB">
        <authorList>
            <consortium name="Ensembl"/>
        </authorList>
    </citation>
    <scope>IDENTIFICATION</scope>
</reference>
<dbReference type="PANTHER" id="PTHR16716:SF0">
    <property type="entry name" value="CYTOCHROME C OXIDASE SUBUNIT 7B, MITOCHONDRIAL"/>
    <property type="match status" value="1"/>
</dbReference>
<dbReference type="Gene3D" id="4.10.51.10">
    <property type="entry name" value="Cytochrome C Oxidase, chain K"/>
    <property type="match status" value="1"/>
</dbReference>